<dbReference type="InterPro" id="IPR036388">
    <property type="entry name" value="WH-like_DNA-bd_sf"/>
</dbReference>
<evidence type="ECO:0000313" key="7">
    <source>
        <dbReference type="Proteomes" id="UP001620597"/>
    </source>
</evidence>
<dbReference type="PROSITE" id="PS50931">
    <property type="entry name" value="HTH_LYSR"/>
    <property type="match status" value="1"/>
</dbReference>
<dbReference type="InterPro" id="IPR000847">
    <property type="entry name" value="LysR_HTH_N"/>
</dbReference>
<evidence type="ECO:0000256" key="2">
    <source>
        <dbReference type="ARBA" id="ARBA00023015"/>
    </source>
</evidence>
<protein>
    <submittedName>
        <fullName evidence="6">LysR family transcriptional regulator</fullName>
    </submittedName>
</protein>
<reference evidence="6 7" key="1">
    <citation type="submission" date="2024-03" db="EMBL/GenBank/DDBJ databases">
        <title>High-quality draft genome sequence of Oceanobacter sp. wDCs-4.</title>
        <authorList>
            <person name="Dong C."/>
        </authorList>
    </citation>
    <scope>NUCLEOTIDE SEQUENCE [LARGE SCALE GENOMIC DNA]</scope>
    <source>
        <strain evidence="7">wDCs-4</strain>
    </source>
</reference>
<dbReference type="RefSeq" id="WP_416204636.1">
    <property type="nucleotide sequence ID" value="NZ_JBBKTX010000002.1"/>
</dbReference>
<dbReference type="Pfam" id="PF03466">
    <property type="entry name" value="LysR_substrate"/>
    <property type="match status" value="1"/>
</dbReference>
<proteinExistence type="inferred from homology"/>
<keyword evidence="3" id="KW-0238">DNA-binding</keyword>
<gene>
    <name evidence="6" type="ORF">WG929_01735</name>
</gene>
<dbReference type="Gene3D" id="1.10.10.10">
    <property type="entry name" value="Winged helix-like DNA-binding domain superfamily/Winged helix DNA-binding domain"/>
    <property type="match status" value="1"/>
</dbReference>
<dbReference type="Pfam" id="PF00126">
    <property type="entry name" value="HTH_1"/>
    <property type="match status" value="1"/>
</dbReference>
<dbReference type="Gene3D" id="3.40.190.290">
    <property type="match status" value="1"/>
</dbReference>
<evidence type="ECO:0000256" key="1">
    <source>
        <dbReference type="ARBA" id="ARBA00009437"/>
    </source>
</evidence>
<accession>A0ABW8NDV1</accession>
<organism evidence="6 7">
    <name type="scientific">Oceanobacter antarcticus</name>
    <dbReference type="NCBI Taxonomy" id="3133425"/>
    <lineage>
        <taxon>Bacteria</taxon>
        <taxon>Pseudomonadati</taxon>
        <taxon>Pseudomonadota</taxon>
        <taxon>Gammaproteobacteria</taxon>
        <taxon>Oceanospirillales</taxon>
        <taxon>Oceanospirillaceae</taxon>
        <taxon>Oceanobacter</taxon>
    </lineage>
</organism>
<comment type="caution">
    <text evidence="6">The sequence shown here is derived from an EMBL/GenBank/DDBJ whole genome shotgun (WGS) entry which is preliminary data.</text>
</comment>
<dbReference type="SUPFAM" id="SSF53850">
    <property type="entry name" value="Periplasmic binding protein-like II"/>
    <property type="match status" value="1"/>
</dbReference>
<keyword evidence="7" id="KW-1185">Reference proteome</keyword>
<dbReference type="Proteomes" id="UP001620597">
    <property type="component" value="Unassembled WGS sequence"/>
</dbReference>
<keyword evidence="4" id="KW-0804">Transcription</keyword>
<dbReference type="PANTHER" id="PTHR30126:SF88">
    <property type="entry name" value="TRANSCRIPTIONAL REGULATOR-RELATED"/>
    <property type="match status" value="1"/>
</dbReference>
<dbReference type="PANTHER" id="PTHR30126">
    <property type="entry name" value="HTH-TYPE TRANSCRIPTIONAL REGULATOR"/>
    <property type="match status" value="1"/>
</dbReference>
<evidence type="ECO:0000256" key="3">
    <source>
        <dbReference type="ARBA" id="ARBA00023125"/>
    </source>
</evidence>
<feature type="domain" description="HTH lysR-type" evidence="5">
    <location>
        <begin position="3"/>
        <end position="60"/>
    </location>
</feature>
<dbReference type="InterPro" id="IPR036390">
    <property type="entry name" value="WH_DNA-bd_sf"/>
</dbReference>
<dbReference type="SUPFAM" id="SSF46785">
    <property type="entry name" value="Winged helix' DNA-binding domain"/>
    <property type="match status" value="1"/>
</dbReference>
<keyword evidence="2" id="KW-0805">Transcription regulation</keyword>
<evidence type="ECO:0000313" key="6">
    <source>
        <dbReference type="EMBL" id="MFK4751119.1"/>
    </source>
</evidence>
<evidence type="ECO:0000256" key="4">
    <source>
        <dbReference type="ARBA" id="ARBA00023163"/>
    </source>
</evidence>
<sequence length="294" mass="33236">MKTTLEQWRMFKAVVDHGGYAQAADAIFKSQSTISYGVHKLQEQLGITLLEVEGRKAVLTEHGKVMLQRATRLLEQAESMDKAADILQQGVEPVIRLALDMIFPYERLFCLLHDFSSHFPDTRVELTEFVMNGGNDMLERGEIDLLVTPVLPSGHQGQLIHREQFVAVSSPDHPLQQGRKLTYDDITEYRQIVMRDSSRQRQDSGWLGAHQRWTVSHTYTSLNIVRRGLGYAWLPLSWIDNDLQQGTLKPLPMATDCSRYEDLFLIVASPGSAGPATRYLQSLLGLCSDHINNS</sequence>
<comment type="similarity">
    <text evidence="1">Belongs to the LysR transcriptional regulatory family.</text>
</comment>
<evidence type="ECO:0000259" key="5">
    <source>
        <dbReference type="PROSITE" id="PS50931"/>
    </source>
</evidence>
<dbReference type="InterPro" id="IPR005119">
    <property type="entry name" value="LysR_subst-bd"/>
</dbReference>
<name>A0ABW8NDV1_9GAMM</name>
<dbReference type="EMBL" id="JBBKTX010000002">
    <property type="protein sequence ID" value="MFK4751119.1"/>
    <property type="molecule type" value="Genomic_DNA"/>
</dbReference>